<keyword evidence="2" id="KW-1185">Reference proteome</keyword>
<evidence type="ECO:0000313" key="2">
    <source>
        <dbReference type="Proteomes" id="UP000075901"/>
    </source>
</evidence>
<reference evidence="1" key="2">
    <citation type="submission" date="2020-05" db="UniProtKB">
        <authorList>
            <consortium name="EnsemblMetazoa"/>
        </authorList>
    </citation>
    <scope>IDENTIFICATION</scope>
    <source>
        <strain evidence="1">maculatus3</strain>
    </source>
</reference>
<proteinExistence type="predicted"/>
<sequence length="114" mass="12518">MSGACDLDAQPELFAREKVKVVAVMGRHPERFLVDDGVHVADAHLVRSPIVGVLTGPVAYGQQDRQLFLHVAHLHEQCQVDDILLRPVVTDLIHIEVLLELAGRGGVMLTVFAH</sequence>
<dbReference type="Proteomes" id="UP000075901">
    <property type="component" value="Unassembled WGS sequence"/>
</dbReference>
<dbReference type="AlphaFoldDB" id="A0A182S5R5"/>
<reference evidence="2" key="1">
    <citation type="submission" date="2013-09" db="EMBL/GenBank/DDBJ databases">
        <title>The Genome Sequence of Anopheles maculatus species B.</title>
        <authorList>
            <consortium name="The Broad Institute Genomics Platform"/>
            <person name="Neafsey D.E."/>
            <person name="Besansky N."/>
            <person name="Howell P."/>
            <person name="Walton C."/>
            <person name="Young S.K."/>
            <person name="Zeng Q."/>
            <person name="Gargeya S."/>
            <person name="Fitzgerald M."/>
            <person name="Haas B."/>
            <person name="Abouelleil A."/>
            <person name="Allen A.W."/>
            <person name="Alvarado L."/>
            <person name="Arachchi H.M."/>
            <person name="Berlin A.M."/>
            <person name="Chapman S.B."/>
            <person name="Gainer-Dewar J."/>
            <person name="Goldberg J."/>
            <person name="Griggs A."/>
            <person name="Gujja S."/>
            <person name="Hansen M."/>
            <person name="Howarth C."/>
            <person name="Imamovic A."/>
            <person name="Ireland A."/>
            <person name="Larimer J."/>
            <person name="McCowan C."/>
            <person name="Murphy C."/>
            <person name="Pearson M."/>
            <person name="Poon T.W."/>
            <person name="Priest M."/>
            <person name="Roberts A."/>
            <person name="Saif S."/>
            <person name="Shea T."/>
            <person name="Sisk P."/>
            <person name="Sykes S."/>
            <person name="Wortman J."/>
            <person name="Nusbaum C."/>
            <person name="Birren B."/>
        </authorList>
    </citation>
    <scope>NUCLEOTIDE SEQUENCE [LARGE SCALE GENOMIC DNA]</scope>
    <source>
        <strain evidence="2">maculatus3</strain>
    </source>
</reference>
<protein>
    <submittedName>
        <fullName evidence="1">Uncharacterized protein</fullName>
    </submittedName>
</protein>
<name>A0A182S5R5_9DIPT</name>
<organism evidence="1 2">
    <name type="scientific">Anopheles maculatus</name>
    <dbReference type="NCBI Taxonomy" id="74869"/>
    <lineage>
        <taxon>Eukaryota</taxon>
        <taxon>Metazoa</taxon>
        <taxon>Ecdysozoa</taxon>
        <taxon>Arthropoda</taxon>
        <taxon>Hexapoda</taxon>
        <taxon>Insecta</taxon>
        <taxon>Pterygota</taxon>
        <taxon>Neoptera</taxon>
        <taxon>Endopterygota</taxon>
        <taxon>Diptera</taxon>
        <taxon>Nematocera</taxon>
        <taxon>Culicoidea</taxon>
        <taxon>Culicidae</taxon>
        <taxon>Anophelinae</taxon>
        <taxon>Anopheles</taxon>
        <taxon>Anopheles maculatus group</taxon>
    </lineage>
</organism>
<accession>A0A182S5R5</accession>
<dbReference type="EnsemblMetazoa" id="AMAM000188-RA">
    <property type="protein sequence ID" value="AMAM000188-PA"/>
    <property type="gene ID" value="AMAM000188"/>
</dbReference>
<evidence type="ECO:0000313" key="1">
    <source>
        <dbReference type="EnsemblMetazoa" id="AMAM000188-PA"/>
    </source>
</evidence>
<dbReference type="VEuPathDB" id="VectorBase:AMAM000188"/>